<sequence>MHSTHAHPLPDGPITSPSQTIGSSHSSRVLTSPTTLASQQQNEGLSHQTRRLQLRNAGFRGAMFPTRRISPLFASSSNPVESVSRQISNENSSLSAEKRSMYGEDLPPSPVNILQEIQKSTRKRRSSPRPGFGAIFQDNTQTEELDRASETSWYKEGSRNCSPAALAATPVNIMKLREGSGNQRTPPPPLSSPLTKQVKGRNLKRINLRSASSEISKYIEHLESQLASVNAKLDSLTSPNTNKLRSAKLRALTVENRNLRQDNSAWEKQFAARVQEERDQRLEVEMELRIRLRRLEDEMELKDARIAELEWEVESMRVKVGDAEGLEEVNIGLEKRIEVLTNLLVYSANKFDLCSAATSPVRADPIKRTPRPKSMLPRIPSPSGGVRLSLSTVSESAFWQPSNTRTSSSMVEPPEDAVQDVDGQDLQSPSFEGGMQSPYDRRQPRQSGSFDSRSRTSGSFRSAPSSASRPTSFRSSGSFGPTSWGLPHLADVDARSANKQRKMRKFPSGSVSLRPLILPAATVVPSLPASAPIYRSIEATARRDISEVSLDPTTSFLSNPLDSSPVTTPSQPGRQRSMSWAQEQTLKALEGRFMDAERLDDEQASRSTILTSEEKAFGFRDFSSEDCKRRSRPRSLQKELEEAEFEQAGQAQALASPKLFEDGLIPVDMDGSPEEGPGSSRIVIGIDPTASKPPSPATFSRQSRLPLESKDTPKREKKPAPPAYTSSQPVKAFPSTLLTTEHAFGIFSRLTNLISQTKQDPLVLARRFLSNAWAQGSKRLGGMGWWLLGLVYGTRWRKRKCTADSGIVEPTTTQEFDWHHFTAEASRSRTAEHYFRDYGACHRRTDSWLSPPYSSTQNDPLACALPPFTPSRKTRNEPNLFPCNDCVEPSSRRTFRLWFRFSLTIVLAVGMAIKHGPASLLAEDPDPRLPTHAHESLLHANQNPRPRSHEREPLLQAHRSRSRPRHDSDSESRDGLVIDYTADASQSSRVNSIESNGMDSGYGSITFAETLGPADFEAIC</sequence>
<dbReference type="EMBL" id="CAJPDR010000533">
    <property type="protein sequence ID" value="CAF9938987.1"/>
    <property type="molecule type" value="Genomic_DNA"/>
</dbReference>
<reference evidence="3" key="1">
    <citation type="submission" date="2021-03" db="EMBL/GenBank/DDBJ databases">
        <authorList>
            <person name="Tagirdzhanova G."/>
        </authorList>
    </citation>
    <scope>NUCLEOTIDE SEQUENCE</scope>
</reference>
<comment type="caution">
    <text evidence="3">The sequence shown here is derived from an EMBL/GenBank/DDBJ whole genome shotgun (WGS) entry which is preliminary data.</text>
</comment>
<keyword evidence="1" id="KW-0175">Coiled coil</keyword>
<dbReference type="OrthoDB" id="5343018at2759"/>
<gene>
    <name evidence="3" type="ORF">ALECFALPRED_007947</name>
</gene>
<feature type="region of interest" description="Disordered" evidence="2">
    <location>
        <begin position="363"/>
        <end position="487"/>
    </location>
</feature>
<feature type="region of interest" description="Disordered" evidence="2">
    <location>
        <begin position="553"/>
        <end position="580"/>
    </location>
</feature>
<organism evidence="3 4">
    <name type="scientific">Alectoria fallacina</name>
    <dbReference type="NCBI Taxonomy" id="1903189"/>
    <lineage>
        <taxon>Eukaryota</taxon>
        <taxon>Fungi</taxon>
        <taxon>Dikarya</taxon>
        <taxon>Ascomycota</taxon>
        <taxon>Pezizomycotina</taxon>
        <taxon>Lecanoromycetes</taxon>
        <taxon>OSLEUM clade</taxon>
        <taxon>Lecanoromycetidae</taxon>
        <taxon>Lecanorales</taxon>
        <taxon>Lecanorineae</taxon>
        <taxon>Parmeliaceae</taxon>
        <taxon>Alectoria</taxon>
    </lineage>
</organism>
<feature type="compositionally biased region" description="Basic and acidic residues" evidence="2">
    <location>
        <begin position="965"/>
        <end position="976"/>
    </location>
</feature>
<accession>A0A8H3PE92</accession>
<dbReference type="Proteomes" id="UP000664203">
    <property type="component" value="Unassembled WGS sequence"/>
</dbReference>
<feature type="region of interest" description="Disordered" evidence="2">
    <location>
        <begin position="664"/>
        <end position="729"/>
    </location>
</feature>
<feature type="coiled-coil region" evidence="1">
    <location>
        <begin position="249"/>
        <end position="343"/>
    </location>
</feature>
<evidence type="ECO:0000313" key="3">
    <source>
        <dbReference type="EMBL" id="CAF9938987.1"/>
    </source>
</evidence>
<feature type="compositionally biased region" description="Acidic residues" evidence="2">
    <location>
        <begin position="413"/>
        <end position="423"/>
    </location>
</feature>
<feature type="compositionally biased region" description="Polar residues" evidence="2">
    <location>
        <begin position="389"/>
        <end position="410"/>
    </location>
</feature>
<name>A0A8H3PE92_9LECA</name>
<evidence type="ECO:0000256" key="1">
    <source>
        <dbReference type="SAM" id="Coils"/>
    </source>
</evidence>
<feature type="region of interest" description="Disordered" evidence="2">
    <location>
        <begin position="72"/>
        <end position="144"/>
    </location>
</feature>
<proteinExistence type="predicted"/>
<feature type="region of interest" description="Disordered" evidence="2">
    <location>
        <begin position="1"/>
        <end position="49"/>
    </location>
</feature>
<feature type="region of interest" description="Disordered" evidence="2">
    <location>
        <begin position="178"/>
        <end position="198"/>
    </location>
</feature>
<feature type="compositionally biased region" description="Polar residues" evidence="2">
    <location>
        <begin position="15"/>
        <end position="47"/>
    </location>
</feature>
<keyword evidence="4" id="KW-1185">Reference proteome</keyword>
<evidence type="ECO:0000256" key="2">
    <source>
        <dbReference type="SAM" id="MobiDB-lite"/>
    </source>
</evidence>
<feature type="compositionally biased region" description="Polar residues" evidence="2">
    <location>
        <begin position="73"/>
        <end position="95"/>
    </location>
</feature>
<evidence type="ECO:0000313" key="4">
    <source>
        <dbReference type="Proteomes" id="UP000664203"/>
    </source>
</evidence>
<feature type="region of interest" description="Disordered" evidence="2">
    <location>
        <begin position="938"/>
        <end position="976"/>
    </location>
</feature>
<dbReference type="AlphaFoldDB" id="A0A8H3PE92"/>
<protein>
    <submittedName>
        <fullName evidence="3">Uncharacterized protein</fullName>
    </submittedName>
</protein>
<feature type="compositionally biased region" description="Low complexity" evidence="2">
    <location>
        <begin position="455"/>
        <end position="483"/>
    </location>
</feature>